<accession>A0A2S1LYG5</accession>
<dbReference type="PROSITE" id="PS51257">
    <property type="entry name" value="PROKAR_LIPOPROTEIN"/>
    <property type="match status" value="1"/>
</dbReference>
<organism evidence="2 3">
    <name type="scientific">Candidatus Borreliella tachyglossi</name>
    <dbReference type="NCBI Taxonomy" id="1964448"/>
    <lineage>
        <taxon>Bacteria</taxon>
        <taxon>Pseudomonadati</taxon>
        <taxon>Spirochaetota</taxon>
        <taxon>Spirochaetia</taxon>
        <taxon>Spirochaetales</taxon>
        <taxon>Borreliaceae</taxon>
        <taxon>Borreliella</taxon>
    </lineage>
</organism>
<feature type="chain" id="PRO_5015783174" description="Lipoprotein" evidence="1">
    <location>
        <begin position="19"/>
        <end position="326"/>
    </location>
</feature>
<dbReference type="Proteomes" id="UP000244655">
    <property type="component" value="Plasmid pl78"/>
</dbReference>
<dbReference type="RefSeq" id="WP_108729720.1">
    <property type="nucleotide sequence ID" value="NZ_CP025786.1"/>
</dbReference>
<sequence length="326" mass="36831">MGKRLIFILICIIMLACAQDIKKTLPPSMADTLTPDQTTTTAADTLTPAQTTTTAADTLTPAQTTTTAADTLTPAQTTTTDDKIAEERRIREEKMREGHRIQILEDNLPVDYYATEEHAIKDINPLADNISMDFGRLRISERYITNQAGQTKPVQLNANYPIIQRANLTHFKILVDKLELNSMGIHNLDALISEDHLIETLRSNNENSLLLMLYSKVNNQEYIILPLSKAFQQDINKAFNKASVNISHNIKLKINKDSDNYSVIKFATINPNSAVSISIETNQYFISQQLTKYKLILSKKFEYLLEELVDNVYAIKNLMKTPFVGY</sequence>
<protein>
    <recommendedName>
        <fullName evidence="4">Lipoprotein</fullName>
    </recommendedName>
</protein>
<evidence type="ECO:0000313" key="3">
    <source>
        <dbReference type="Proteomes" id="UP000244655"/>
    </source>
</evidence>
<feature type="signal peptide" evidence="1">
    <location>
        <begin position="1"/>
        <end position="18"/>
    </location>
</feature>
<evidence type="ECO:0000256" key="1">
    <source>
        <dbReference type="SAM" id="SignalP"/>
    </source>
</evidence>
<keyword evidence="2" id="KW-0614">Plasmid</keyword>
<evidence type="ECO:0000313" key="2">
    <source>
        <dbReference type="EMBL" id="AWG43326.1"/>
    </source>
</evidence>
<reference evidence="2 3" key="1">
    <citation type="submission" date="2018-01" db="EMBL/GenBank/DDBJ databases">
        <title>Genome sequence of Borrelia tachyglossi.</title>
        <authorList>
            <person name="Gofton A.W."/>
        </authorList>
    </citation>
    <scope>NUCLEOTIDE SEQUENCE [LARGE SCALE GENOMIC DNA]</scope>
    <source>
        <strain evidence="2 3">Bc-F10-1268</strain>
        <plasmid evidence="2 3">pl78</plasmid>
    </source>
</reference>
<evidence type="ECO:0008006" key="4">
    <source>
        <dbReference type="Google" id="ProtNLM"/>
    </source>
</evidence>
<geneLocation type="plasmid" evidence="2 3">
    <name>pl78</name>
</geneLocation>
<keyword evidence="1" id="KW-0732">Signal</keyword>
<name>A0A2S1LYG5_9SPIR</name>
<dbReference type="EMBL" id="CP025786">
    <property type="protein sequence ID" value="AWG43326.1"/>
    <property type="molecule type" value="Genomic_DNA"/>
</dbReference>
<keyword evidence="3" id="KW-1185">Reference proteome</keyword>
<dbReference type="AlphaFoldDB" id="A0A2S1LYG5"/>
<gene>
    <name evidence="2" type="ORF">CR532_04835</name>
</gene>
<proteinExistence type="predicted"/>